<evidence type="ECO:0000313" key="6">
    <source>
        <dbReference type="Proteomes" id="UP000270856"/>
    </source>
</evidence>
<dbReference type="RefSeq" id="WP_123898991.1">
    <property type="nucleotide sequence ID" value="NZ_RPFJ01000040.1"/>
</dbReference>
<evidence type="ECO:0000259" key="4">
    <source>
        <dbReference type="Pfam" id="PF00535"/>
    </source>
</evidence>
<dbReference type="InterPro" id="IPR029044">
    <property type="entry name" value="Nucleotide-diphossugar_trans"/>
</dbReference>
<comment type="similarity">
    <text evidence="1">Belongs to the glycosyltransferase 2 family.</text>
</comment>
<organism evidence="5 6">
    <name type="scientific">Aureibaculum marinum</name>
    <dbReference type="NCBI Taxonomy" id="2487930"/>
    <lineage>
        <taxon>Bacteria</taxon>
        <taxon>Pseudomonadati</taxon>
        <taxon>Bacteroidota</taxon>
        <taxon>Flavobacteriia</taxon>
        <taxon>Flavobacteriales</taxon>
        <taxon>Flavobacteriaceae</taxon>
        <taxon>Aureibaculum</taxon>
    </lineage>
</organism>
<dbReference type="Gene3D" id="3.90.550.10">
    <property type="entry name" value="Spore Coat Polysaccharide Biosynthesis Protein SpsA, Chain A"/>
    <property type="match status" value="1"/>
</dbReference>
<keyword evidence="3 5" id="KW-0808">Transferase</keyword>
<keyword evidence="2" id="KW-0328">Glycosyltransferase</keyword>
<evidence type="ECO:0000256" key="2">
    <source>
        <dbReference type="ARBA" id="ARBA00022676"/>
    </source>
</evidence>
<dbReference type="CDD" id="cd04186">
    <property type="entry name" value="GT_2_like_c"/>
    <property type="match status" value="1"/>
</dbReference>
<evidence type="ECO:0000256" key="1">
    <source>
        <dbReference type="ARBA" id="ARBA00006739"/>
    </source>
</evidence>
<dbReference type="AlphaFoldDB" id="A0A3N4NA16"/>
<dbReference type="EMBL" id="RPFJ01000040">
    <property type="protein sequence ID" value="RPD93011.1"/>
    <property type="molecule type" value="Genomic_DNA"/>
</dbReference>
<evidence type="ECO:0000313" key="5">
    <source>
        <dbReference type="EMBL" id="RPD93011.1"/>
    </source>
</evidence>
<dbReference type="Proteomes" id="UP000270856">
    <property type="component" value="Unassembled WGS sequence"/>
</dbReference>
<sequence>MKVAVIILNWNGKQLLEQFLPAMLKYSSNDADIYVADNNSPDDSVKFVKETFPSVKIIENSINGGYAKGYNDALQHIDADIYALVNSDIEVTENWLKPIISEFESSKDTVAIQPKIKDFKDKTKFEYAGAAGGFIDLYGYPYCRGRLFSNLEKDTAQYNDTTDIFWASGACFFIRKEIFHQLDGFDEDYFAHYEEIDLCWRIKNEGYNIKYVGESTVYHVGGATLNEANPRKTYLNFRNSLFSILKNVPSNYLFFVLLIRLLLDGVAGIKFLFELRPRHCFAILKAHFNFYYNIPKYLKKRKRITDKKNNYYQCKSIVWQHFVLGKKNFSEIT</sequence>
<name>A0A3N4NA16_9FLAO</name>
<dbReference type="PANTHER" id="PTHR43179">
    <property type="entry name" value="RHAMNOSYLTRANSFERASE WBBL"/>
    <property type="match status" value="1"/>
</dbReference>
<keyword evidence="6" id="KW-1185">Reference proteome</keyword>
<feature type="domain" description="Glycosyltransferase 2-like" evidence="4">
    <location>
        <begin position="5"/>
        <end position="181"/>
    </location>
</feature>
<evidence type="ECO:0000256" key="3">
    <source>
        <dbReference type="ARBA" id="ARBA00022679"/>
    </source>
</evidence>
<protein>
    <submittedName>
        <fullName evidence="5">Glycosyltransferase</fullName>
    </submittedName>
</protein>
<dbReference type="PANTHER" id="PTHR43179:SF12">
    <property type="entry name" value="GALACTOFURANOSYLTRANSFERASE GLFT2"/>
    <property type="match status" value="1"/>
</dbReference>
<proteinExistence type="inferred from homology"/>
<dbReference type="SUPFAM" id="SSF53448">
    <property type="entry name" value="Nucleotide-diphospho-sugar transferases"/>
    <property type="match status" value="1"/>
</dbReference>
<accession>A0A3N4NA16</accession>
<dbReference type="InterPro" id="IPR001173">
    <property type="entry name" value="Glyco_trans_2-like"/>
</dbReference>
<comment type="caution">
    <text evidence="5">The sequence shown here is derived from an EMBL/GenBank/DDBJ whole genome shotgun (WGS) entry which is preliminary data.</text>
</comment>
<gene>
    <name evidence="5" type="ORF">EGM88_13740</name>
</gene>
<dbReference type="OrthoDB" id="9771846at2"/>
<dbReference type="GO" id="GO:0016757">
    <property type="term" value="F:glycosyltransferase activity"/>
    <property type="evidence" value="ECO:0007669"/>
    <property type="project" value="UniProtKB-KW"/>
</dbReference>
<dbReference type="Pfam" id="PF00535">
    <property type="entry name" value="Glycos_transf_2"/>
    <property type="match status" value="1"/>
</dbReference>
<reference evidence="5 6" key="1">
    <citation type="submission" date="2018-11" db="EMBL/GenBank/DDBJ databases">
        <title>Aureibaculum marinum gen. nov., sp. nov., a member of the family Flavobacteriaceae isolated from the Bohai Sea.</title>
        <authorList>
            <person name="Ji X."/>
        </authorList>
    </citation>
    <scope>NUCLEOTIDE SEQUENCE [LARGE SCALE GENOMIC DNA]</scope>
    <source>
        <strain evidence="5 6">BH-SD17</strain>
    </source>
</reference>